<evidence type="ECO:0000256" key="4">
    <source>
        <dbReference type="ARBA" id="ARBA00023136"/>
    </source>
</evidence>
<evidence type="ECO:0000256" key="5">
    <source>
        <dbReference type="SAM" id="Phobius"/>
    </source>
</evidence>
<dbReference type="OrthoDB" id="6260308at2759"/>
<dbReference type="Pfam" id="PF00335">
    <property type="entry name" value="Tetraspanin"/>
    <property type="match status" value="1"/>
</dbReference>
<feature type="transmembrane region" description="Helical" evidence="5">
    <location>
        <begin position="105"/>
        <end position="125"/>
    </location>
</feature>
<comment type="subcellular location">
    <subcellularLocation>
        <location evidence="1">Membrane</location>
        <topology evidence="1">Multi-pass membrane protein</topology>
    </subcellularLocation>
</comment>
<dbReference type="STRING" id="60517.A0A0R3W1Z1"/>
<keyword evidence="4 5" id="KW-0472">Membrane</keyword>
<evidence type="ECO:0000313" key="7">
    <source>
        <dbReference type="Proteomes" id="UP000282613"/>
    </source>
</evidence>
<name>A0A0R3W1Z1_TAEAS</name>
<accession>A0A0R3W1Z1</accession>
<evidence type="ECO:0000313" key="8">
    <source>
        <dbReference type="WBParaSite" id="TASK_0000378701-mRNA-1"/>
    </source>
</evidence>
<reference evidence="8" key="1">
    <citation type="submission" date="2017-02" db="UniProtKB">
        <authorList>
            <consortium name="WormBaseParasite"/>
        </authorList>
    </citation>
    <scope>IDENTIFICATION</scope>
</reference>
<proteinExistence type="predicted"/>
<keyword evidence="3 5" id="KW-1133">Transmembrane helix</keyword>
<dbReference type="GO" id="GO:0016020">
    <property type="term" value="C:membrane"/>
    <property type="evidence" value="ECO:0007669"/>
    <property type="project" value="UniProtKB-SubCell"/>
</dbReference>
<evidence type="ECO:0000256" key="3">
    <source>
        <dbReference type="ARBA" id="ARBA00022989"/>
    </source>
</evidence>
<dbReference type="WBParaSite" id="TASK_0000378701-mRNA-1">
    <property type="protein sequence ID" value="TASK_0000378701-mRNA-1"/>
    <property type="gene ID" value="TASK_0000378701"/>
</dbReference>
<reference evidence="6 7" key="2">
    <citation type="submission" date="2018-11" db="EMBL/GenBank/DDBJ databases">
        <authorList>
            <consortium name="Pathogen Informatics"/>
        </authorList>
    </citation>
    <scope>NUCLEOTIDE SEQUENCE [LARGE SCALE GENOMIC DNA]</scope>
</reference>
<feature type="transmembrane region" description="Helical" evidence="5">
    <location>
        <begin position="73"/>
        <end position="93"/>
    </location>
</feature>
<protein>
    <submittedName>
        <fullName evidence="8">Tetraspanin</fullName>
    </submittedName>
</protein>
<dbReference type="Proteomes" id="UP000282613">
    <property type="component" value="Unassembled WGS sequence"/>
</dbReference>
<dbReference type="EMBL" id="UYRS01018313">
    <property type="protein sequence ID" value="VDK32355.1"/>
    <property type="molecule type" value="Genomic_DNA"/>
</dbReference>
<evidence type="ECO:0000313" key="6">
    <source>
        <dbReference type="EMBL" id="VDK32355.1"/>
    </source>
</evidence>
<keyword evidence="2 5" id="KW-0812">Transmembrane</keyword>
<dbReference type="AlphaFoldDB" id="A0A0R3W1Z1"/>
<dbReference type="InterPro" id="IPR018499">
    <property type="entry name" value="Tetraspanin/Peripherin"/>
</dbReference>
<feature type="transmembrane region" description="Helical" evidence="5">
    <location>
        <begin position="12"/>
        <end position="34"/>
    </location>
</feature>
<evidence type="ECO:0000256" key="2">
    <source>
        <dbReference type="ARBA" id="ARBA00022692"/>
    </source>
</evidence>
<organism evidence="8">
    <name type="scientific">Taenia asiatica</name>
    <name type="common">Asian tapeworm</name>
    <dbReference type="NCBI Taxonomy" id="60517"/>
    <lineage>
        <taxon>Eukaryota</taxon>
        <taxon>Metazoa</taxon>
        <taxon>Spiralia</taxon>
        <taxon>Lophotrochozoa</taxon>
        <taxon>Platyhelminthes</taxon>
        <taxon>Cestoda</taxon>
        <taxon>Eucestoda</taxon>
        <taxon>Cyclophyllidea</taxon>
        <taxon>Taeniidae</taxon>
        <taxon>Taenia</taxon>
    </lineage>
</organism>
<keyword evidence="7" id="KW-1185">Reference proteome</keyword>
<evidence type="ECO:0000256" key="1">
    <source>
        <dbReference type="ARBA" id="ARBA00004141"/>
    </source>
</evidence>
<gene>
    <name evidence="6" type="ORF">TASK_LOCUS3788</name>
</gene>
<sequence>MGDATSGVFRIVFQVIATFLFLGFLLTAVGGIVLKTSTHALQSIVTTAVEGYGGGVDDLPQITAFLIETPDTIATYCIVVGAVLAVIAQIGLIASYCGWNKMLKIYAGILFVLLVAQTIGVAVIFSNPTKFANEIASSAEELLKSYGNRSEEGNKSTIIWNALMKV</sequence>